<sequence>MNVTFSPNAEKQASKLPKPVLKKLKKQADFLRENPRHPSLRSRKMTGENKYEARIDYHNRFTYLVEGDEIIILTVGPHDEGLGKK</sequence>
<dbReference type="AlphaFoldDB" id="A0A1F5ZZ82"/>
<dbReference type="InterPro" id="IPR007712">
    <property type="entry name" value="RelE/ParE_toxin"/>
</dbReference>
<organism evidence="2 3">
    <name type="scientific">Candidatus Gottesmanbacteria bacterium RIFCSPHIGHO2_01_FULL_47_48</name>
    <dbReference type="NCBI Taxonomy" id="1798381"/>
    <lineage>
        <taxon>Bacteria</taxon>
        <taxon>Candidatus Gottesmaniibacteriota</taxon>
    </lineage>
</organism>
<accession>A0A1F5ZZ82</accession>
<name>A0A1F5ZZ82_9BACT</name>
<dbReference type="SUPFAM" id="SSF143011">
    <property type="entry name" value="RelE-like"/>
    <property type="match status" value="1"/>
</dbReference>
<keyword evidence="1" id="KW-1277">Toxin-antitoxin system</keyword>
<evidence type="ECO:0008006" key="4">
    <source>
        <dbReference type="Google" id="ProtNLM"/>
    </source>
</evidence>
<dbReference type="STRING" id="1798381.A2721_03145"/>
<dbReference type="EMBL" id="MFJK01000018">
    <property type="protein sequence ID" value="OGG17673.1"/>
    <property type="molecule type" value="Genomic_DNA"/>
</dbReference>
<evidence type="ECO:0000313" key="2">
    <source>
        <dbReference type="EMBL" id="OGG17673.1"/>
    </source>
</evidence>
<dbReference type="Gene3D" id="3.30.2310.20">
    <property type="entry name" value="RelE-like"/>
    <property type="match status" value="1"/>
</dbReference>
<comment type="caution">
    <text evidence="2">The sequence shown here is derived from an EMBL/GenBank/DDBJ whole genome shotgun (WGS) entry which is preliminary data.</text>
</comment>
<dbReference type="Pfam" id="PF05016">
    <property type="entry name" value="ParE_toxin"/>
    <property type="match status" value="1"/>
</dbReference>
<reference evidence="2 3" key="1">
    <citation type="journal article" date="2016" name="Nat. Commun.">
        <title>Thousands of microbial genomes shed light on interconnected biogeochemical processes in an aquifer system.</title>
        <authorList>
            <person name="Anantharaman K."/>
            <person name="Brown C.T."/>
            <person name="Hug L.A."/>
            <person name="Sharon I."/>
            <person name="Castelle C.J."/>
            <person name="Probst A.J."/>
            <person name="Thomas B.C."/>
            <person name="Singh A."/>
            <person name="Wilkins M.J."/>
            <person name="Karaoz U."/>
            <person name="Brodie E.L."/>
            <person name="Williams K.H."/>
            <person name="Hubbard S.S."/>
            <person name="Banfield J.F."/>
        </authorList>
    </citation>
    <scope>NUCLEOTIDE SEQUENCE [LARGE SCALE GENOMIC DNA]</scope>
</reference>
<gene>
    <name evidence="2" type="ORF">A2721_03145</name>
</gene>
<evidence type="ECO:0000313" key="3">
    <source>
        <dbReference type="Proteomes" id="UP000177871"/>
    </source>
</evidence>
<dbReference type="InterPro" id="IPR035093">
    <property type="entry name" value="RelE/ParE_toxin_dom_sf"/>
</dbReference>
<dbReference type="Proteomes" id="UP000177871">
    <property type="component" value="Unassembled WGS sequence"/>
</dbReference>
<evidence type="ECO:0000256" key="1">
    <source>
        <dbReference type="ARBA" id="ARBA00022649"/>
    </source>
</evidence>
<protein>
    <recommendedName>
        <fullName evidence="4">Addiction module toxin RelE</fullName>
    </recommendedName>
</protein>
<proteinExistence type="predicted"/>